<reference evidence="1" key="1">
    <citation type="submission" date="2020-05" db="EMBL/GenBank/DDBJ databases">
        <authorList>
            <person name="Chiriac C."/>
            <person name="Salcher M."/>
            <person name="Ghai R."/>
            <person name="Kavagutti S V."/>
        </authorList>
    </citation>
    <scope>NUCLEOTIDE SEQUENCE</scope>
</reference>
<gene>
    <name evidence="1" type="ORF">UFOPK3001_00295</name>
    <name evidence="2" type="ORF">UFOPK3954_00952</name>
</gene>
<name>A0A6J6X5P5_9ZZZZ</name>
<proteinExistence type="predicted"/>
<sequence length="217" mass="23630">MSNLVAYCDETPIDLKGCAEVQQPRRSEVPGIRAVGGLIRSKLVYVAVPMLGEVLLVPFGEHDEWSLRDRYNEALRIVSSLGAATITCETSGEFVVRRGLRARIGLHNAGLSQQRAQEDGFNYSHSGTGHEPRDPRPLRWPDEPGFAAAVSNVLEGGAIEVTINISSTRTHSLDGELGTQLKGLGFDLGGGTERSKATALHIRATFPEQSRGWRRRG</sequence>
<evidence type="ECO:0000313" key="1">
    <source>
        <dbReference type="EMBL" id="CAB4791365.1"/>
    </source>
</evidence>
<evidence type="ECO:0000313" key="2">
    <source>
        <dbReference type="EMBL" id="CAB4987549.1"/>
    </source>
</evidence>
<dbReference type="EMBL" id="CAFBON010000084">
    <property type="protein sequence ID" value="CAB4987549.1"/>
    <property type="molecule type" value="Genomic_DNA"/>
</dbReference>
<dbReference type="AlphaFoldDB" id="A0A6J6X5P5"/>
<dbReference type="EMBL" id="CAFAAJ010000012">
    <property type="protein sequence ID" value="CAB4791365.1"/>
    <property type="molecule type" value="Genomic_DNA"/>
</dbReference>
<organism evidence="1">
    <name type="scientific">freshwater metagenome</name>
    <dbReference type="NCBI Taxonomy" id="449393"/>
    <lineage>
        <taxon>unclassified sequences</taxon>
        <taxon>metagenomes</taxon>
        <taxon>ecological metagenomes</taxon>
    </lineage>
</organism>
<protein>
    <submittedName>
        <fullName evidence="1">Unannotated protein</fullName>
    </submittedName>
</protein>
<accession>A0A6J6X5P5</accession>